<evidence type="ECO:0008006" key="3">
    <source>
        <dbReference type="Google" id="ProtNLM"/>
    </source>
</evidence>
<organism evidence="1 2">
    <name type="scientific">Methylomarinovum caldicuralii</name>
    <dbReference type="NCBI Taxonomy" id="438856"/>
    <lineage>
        <taxon>Bacteria</taxon>
        <taxon>Pseudomonadati</taxon>
        <taxon>Pseudomonadota</taxon>
        <taxon>Gammaproteobacteria</taxon>
        <taxon>Methylococcales</taxon>
        <taxon>Methylothermaceae</taxon>
        <taxon>Methylomarinovum</taxon>
    </lineage>
</organism>
<dbReference type="AlphaFoldDB" id="A0AAU9CPW7"/>
<keyword evidence="2" id="KW-1185">Reference proteome</keyword>
<sequence>MLSEEILRLLAEHTNDANIAADALAELQSLAYVDAEGNLLPAGEWALEVYRLWLDGDDLTVWGFSIEQEEAEVLKAAAELLEKTAQNPEDLPTFPRLRREMIDRKIRQYKALLERYGRKLDEMPEKYRQIASRFAEAKDLQRWYDDNFELREALYSLESFALIRTTEDPKGREYFVPTEPGRRVLADQETHLRDVSATAVKTVSLPQRTFSAPNLEWWQEAREQYLIGSQEPTESGCLYARLAAQGKRWPHLSRYEMTVFHHIPEQGLSVDEIYAELEKRLPRERIRWALEKLEARHLIDVLPDGNVVETEAGALLDRALAGVPEGFGNPINPVIVRLLKALAEVGTLYVKERKVRILPRNLKEAIRRSGLPRETFDNALEMARAAGLVGRANINEGGLLVLEALEKMQPQGSGSLLEPPVV</sequence>
<dbReference type="Pfam" id="PF04458">
    <property type="entry name" value="DUF505"/>
    <property type="match status" value="1"/>
</dbReference>
<evidence type="ECO:0000313" key="2">
    <source>
        <dbReference type="Proteomes" id="UP001321825"/>
    </source>
</evidence>
<gene>
    <name evidence="1" type="ORF">MIT9_P1130</name>
</gene>
<name>A0AAU9CPW7_9GAMM</name>
<reference evidence="2" key="1">
    <citation type="journal article" date="2024" name="Int. J. Syst. Evol. Microbiol.">
        <title>Methylomarinovum tepidoasis sp. nov., a moderately thermophilic methanotroph of the family Methylothermaceae isolated from a deep-sea hydrothermal field.</title>
        <authorList>
            <person name="Hirayama H."/>
            <person name="Takaki Y."/>
            <person name="Abe M."/>
            <person name="Miyazaki M."/>
            <person name="Uematsu K."/>
            <person name="Matsui Y."/>
            <person name="Takai K."/>
        </authorList>
    </citation>
    <scope>NUCLEOTIDE SEQUENCE [LARGE SCALE GENOMIC DNA]</scope>
    <source>
        <strain evidence="2">IT-9</strain>
    </source>
</reference>
<dbReference type="InterPro" id="IPR007548">
    <property type="entry name" value="DUF505"/>
</dbReference>
<dbReference type="Proteomes" id="UP001321825">
    <property type="component" value="Chromosome"/>
</dbReference>
<protein>
    <recommendedName>
        <fullName evidence="3">DUF505 domain-containing protein</fullName>
    </recommendedName>
</protein>
<accession>A0AAU9CPW7</accession>
<dbReference type="KEGG" id="mcau:MIT9_P1130"/>
<evidence type="ECO:0000313" key="1">
    <source>
        <dbReference type="EMBL" id="BCX81552.1"/>
    </source>
</evidence>
<dbReference type="EMBL" id="AP024714">
    <property type="protein sequence ID" value="BCX81552.1"/>
    <property type="molecule type" value="Genomic_DNA"/>
</dbReference>
<proteinExistence type="predicted"/>